<evidence type="ECO:0000256" key="3">
    <source>
        <dbReference type="ARBA" id="ARBA00008184"/>
    </source>
</evidence>
<dbReference type="GO" id="GO:0097510">
    <property type="term" value="P:base-excision repair, AP site formation via deaminated base removal"/>
    <property type="evidence" value="ECO:0007669"/>
    <property type="project" value="TreeGrafter"/>
</dbReference>
<dbReference type="GO" id="GO:0005737">
    <property type="term" value="C:cytoplasm"/>
    <property type="evidence" value="ECO:0007669"/>
    <property type="project" value="UniProtKB-SubCell"/>
</dbReference>
<dbReference type="CDD" id="cd10027">
    <property type="entry name" value="UDG-F1-like"/>
    <property type="match status" value="1"/>
</dbReference>
<comment type="subcellular location">
    <subcellularLocation>
        <location evidence="9">Cytoplasm</location>
    </subcellularLocation>
</comment>
<sequence>MILKLMNWEELIESETKKDYFKAIKKAILSDNQNGKSIFPYPKNYFRALDFCSYEDLKVVILGQDPYHTQGVADGLAFSSGIDNYMPPSLRNIFLELEDDIGIKNQNVSLEGWAKQGVLLLNSYLSVQEGQPLSHANIGWDLFTNKVLIEASRKCNVVFMLWGSYARSKIDILESQNLILEATHPSPLSAHKGFLGCKHFSKANAYLGRHDIKQIDWQLA</sequence>
<comment type="catalytic activity">
    <reaction evidence="1 9 11">
        <text>Hydrolyzes single-stranded DNA or mismatched double-stranded DNA and polynucleotides, releasing free uracil.</text>
        <dbReference type="EC" id="3.2.2.27"/>
    </reaction>
</comment>
<dbReference type="InterPro" id="IPR005122">
    <property type="entry name" value="Uracil-DNA_glycosylase-like"/>
</dbReference>
<evidence type="ECO:0000256" key="11">
    <source>
        <dbReference type="RuleBase" id="RU003780"/>
    </source>
</evidence>
<keyword evidence="7 9" id="KW-0378">Hydrolase</keyword>
<comment type="function">
    <text evidence="2 9 11">Excises uracil residues from the DNA which can arise as a result of misincorporation of dUMP residues by DNA polymerase or due to deamination of cytosine.</text>
</comment>
<dbReference type="GO" id="GO:0004844">
    <property type="term" value="F:uracil DNA N-glycosylase activity"/>
    <property type="evidence" value="ECO:0007669"/>
    <property type="project" value="UniProtKB-UniRule"/>
</dbReference>
<dbReference type="SUPFAM" id="SSF52141">
    <property type="entry name" value="Uracil-DNA glycosylase-like"/>
    <property type="match status" value="1"/>
</dbReference>
<dbReference type="InterPro" id="IPR036895">
    <property type="entry name" value="Uracil-DNA_glycosylase-like_sf"/>
</dbReference>
<keyword evidence="9" id="KW-0963">Cytoplasm</keyword>
<dbReference type="SMART" id="SM00987">
    <property type="entry name" value="UreE_C"/>
    <property type="match status" value="1"/>
</dbReference>
<evidence type="ECO:0000313" key="13">
    <source>
        <dbReference type="EMBL" id="RCL38837.1"/>
    </source>
</evidence>
<evidence type="ECO:0000259" key="12">
    <source>
        <dbReference type="SMART" id="SM00986"/>
    </source>
</evidence>
<dbReference type="AlphaFoldDB" id="A0A368BPP1"/>
<comment type="similarity">
    <text evidence="3 9 11">Belongs to the uracil-DNA glycosylase (UDG) superfamily. UNG family.</text>
</comment>
<comment type="caution">
    <text evidence="13">The sequence shown here is derived from an EMBL/GenBank/DDBJ whole genome shotgun (WGS) entry which is preliminary data.</text>
</comment>
<dbReference type="InterPro" id="IPR002043">
    <property type="entry name" value="UDG_fam1"/>
</dbReference>
<evidence type="ECO:0000256" key="10">
    <source>
        <dbReference type="PROSITE-ProRule" id="PRU10072"/>
    </source>
</evidence>
<protein>
    <recommendedName>
        <fullName evidence="5 9">Uracil-DNA glycosylase</fullName>
        <shortName evidence="9">UDG</shortName>
        <ecNumber evidence="4 9">3.2.2.27</ecNumber>
    </recommendedName>
</protein>
<dbReference type="HAMAP" id="MF_00148">
    <property type="entry name" value="UDG"/>
    <property type="match status" value="1"/>
</dbReference>
<evidence type="ECO:0000256" key="9">
    <source>
        <dbReference type="HAMAP-Rule" id="MF_00148"/>
    </source>
</evidence>
<evidence type="ECO:0000256" key="8">
    <source>
        <dbReference type="ARBA" id="ARBA00023204"/>
    </source>
</evidence>
<dbReference type="InterPro" id="IPR018085">
    <property type="entry name" value="Ura-DNA_Glyclase_AS"/>
</dbReference>
<dbReference type="EC" id="3.2.2.27" evidence="4 9"/>
<name>A0A368BPP1_9GAMM</name>
<evidence type="ECO:0000256" key="1">
    <source>
        <dbReference type="ARBA" id="ARBA00001400"/>
    </source>
</evidence>
<dbReference type="NCBIfam" id="NF003592">
    <property type="entry name" value="PRK05254.1-5"/>
    <property type="match status" value="1"/>
</dbReference>
<evidence type="ECO:0000256" key="2">
    <source>
        <dbReference type="ARBA" id="ARBA00002631"/>
    </source>
</evidence>
<proteinExistence type="inferred from homology"/>
<dbReference type="PROSITE" id="PS00130">
    <property type="entry name" value="U_DNA_GLYCOSYLASE"/>
    <property type="match status" value="1"/>
</dbReference>
<dbReference type="NCBIfam" id="TIGR00628">
    <property type="entry name" value="ung"/>
    <property type="match status" value="1"/>
</dbReference>
<dbReference type="Proteomes" id="UP000252147">
    <property type="component" value="Unassembled WGS sequence"/>
</dbReference>
<gene>
    <name evidence="9" type="primary">ung</name>
    <name evidence="13" type="ORF">DBW97_02150</name>
</gene>
<evidence type="ECO:0000256" key="6">
    <source>
        <dbReference type="ARBA" id="ARBA00022763"/>
    </source>
</evidence>
<dbReference type="PANTHER" id="PTHR11264:SF0">
    <property type="entry name" value="URACIL-DNA GLYCOSYLASE"/>
    <property type="match status" value="1"/>
</dbReference>
<organism evidence="13 14">
    <name type="scientific">SAR86 cluster bacterium</name>
    <dbReference type="NCBI Taxonomy" id="2030880"/>
    <lineage>
        <taxon>Bacteria</taxon>
        <taxon>Pseudomonadati</taxon>
        <taxon>Pseudomonadota</taxon>
        <taxon>Gammaproteobacteria</taxon>
        <taxon>SAR86 cluster</taxon>
    </lineage>
</organism>
<evidence type="ECO:0000256" key="4">
    <source>
        <dbReference type="ARBA" id="ARBA00012030"/>
    </source>
</evidence>
<dbReference type="Pfam" id="PF03167">
    <property type="entry name" value="UDG"/>
    <property type="match status" value="1"/>
</dbReference>
<reference evidence="13 14" key="1">
    <citation type="journal article" date="2018" name="Microbiome">
        <title>Fine metagenomic profile of the Mediterranean stratified and mixed water columns revealed by assembly and recruitment.</title>
        <authorList>
            <person name="Haro-Moreno J.M."/>
            <person name="Lopez-Perez M."/>
            <person name="De La Torre J.R."/>
            <person name="Picazo A."/>
            <person name="Camacho A."/>
            <person name="Rodriguez-Valera F."/>
        </authorList>
    </citation>
    <scope>NUCLEOTIDE SEQUENCE [LARGE SCALE GENOMIC DNA]</scope>
    <source>
        <strain evidence="13">MED-G83</strain>
    </source>
</reference>
<dbReference type="NCBIfam" id="NF003589">
    <property type="entry name" value="PRK05254.1-2"/>
    <property type="match status" value="1"/>
</dbReference>
<keyword evidence="8 9" id="KW-0234">DNA repair</keyword>
<dbReference type="SMART" id="SM00986">
    <property type="entry name" value="UDG"/>
    <property type="match status" value="1"/>
</dbReference>
<dbReference type="PANTHER" id="PTHR11264">
    <property type="entry name" value="URACIL-DNA GLYCOSYLASE"/>
    <property type="match status" value="1"/>
</dbReference>
<feature type="domain" description="Uracil-DNA glycosylase-like" evidence="12">
    <location>
        <begin position="50"/>
        <end position="207"/>
    </location>
</feature>
<dbReference type="Gene3D" id="3.40.470.10">
    <property type="entry name" value="Uracil-DNA glycosylase-like domain"/>
    <property type="match status" value="1"/>
</dbReference>
<evidence type="ECO:0000313" key="14">
    <source>
        <dbReference type="Proteomes" id="UP000252147"/>
    </source>
</evidence>
<accession>A0A368BPP1</accession>
<dbReference type="NCBIfam" id="NF003588">
    <property type="entry name" value="PRK05254.1-1"/>
    <property type="match status" value="1"/>
</dbReference>
<evidence type="ECO:0000256" key="5">
    <source>
        <dbReference type="ARBA" id="ARBA00018429"/>
    </source>
</evidence>
<feature type="active site" description="Proton acceptor" evidence="9 10">
    <location>
        <position position="65"/>
    </location>
</feature>
<keyword evidence="6 9" id="KW-0227">DNA damage</keyword>
<dbReference type="EMBL" id="QOPD01000002">
    <property type="protein sequence ID" value="RCL38837.1"/>
    <property type="molecule type" value="Genomic_DNA"/>
</dbReference>
<evidence type="ECO:0000256" key="7">
    <source>
        <dbReference type="ARBA" id="ARBA00022801"/>
    </source>
</evidence>
<keyword evidence="13" id="KW-0326">Glycosidase</keyword>